<dbReference type="EMBL" id="LKCM01000172">
    <property type="protein sequence ID" value="KPQ43185.1"/>
    <property type="molecule type" value="Genomic_DNA"/>
</dbReference>
<dbReference type="AlphaFoldDB" id="A0A0P8C8N9"/>
<evidence type="ECO:0000313" key="3">
    <source>
        <dbReference type="Proteomes" id="UP000050360"/>
    </source>
</evidence>
<protein>
    <submittedName>
        <fullName evidence="2">Uncharacterized protein</fullName>
    </submittedName>
</protein>
<dbReference type="Proteomes" id="UP000050360">
    <property type="component" value="Unassembled WGS sequence"/>
</dbReference>
<evidence type="ECO:0000313" key="2">
    <source>
        <dbReference type="EMBL" id="KPQ43185.1"/>
    </source>
</evidence>
<reference evidence="2 3" key="1">
    <citation type="submission" date="2015-09" db="EMBL/GenBank/DDBJ databases">
        <title>A metagenomics-based metabolic model of nitrate-dependent anaerobic oxidation of methane by Methanoperedens-like archaea.</title>
        <authorList>
            <person name="Arshad A."/>
            <person name="Speth D.R."/>
            <person name="De Graaf R.M."/>
            <person name="Op Den Camp H.J."/>
            <person name="Jetten M.S."/>
            <person name="Welte C.U."/>
        </authorList>
    </citation>
    <scope>NUCLEOTIDE SEQUENCE [LARGE SCALE GENOMIC DNA]</scope>
</reference>
<feature type="transmembrane region" description="Helical" evidence="1">
    <location>
        <begin position="6"/>
        <end position="23"/>
    </location>
</feature>
<name>A0A0P8C8N9_9EURY</name>
<comment type="caution">
    <text evidence="2">The sequence shown here is derived from an EMBL/GenBank/DDBJ whole genome shotgun (WGS) entry which is preliminary data.</text>
</comment>
<proteinExistence type="predicted"/>
<keyword evidence="1" id="KW-0812">Transmembrane</keyword>
<keyword evidence="1" id="KW-1133">Transmembrane helix</keyword>
<organism evidence="2 3">
    <name type="scientific">Candidatus Methanoperedens nitratireducens</name>
    <dbReference type="NCBI Taxonomy" id="1392998"/>
    <lineage>
        <taxon>Archaea</taxon>
        <taxon>Methanobacteriati</taxon>
        <taxon>Methanobacteriota</taxon>
        <taxon>Stenosarchaea group</taxon>
        <taxon>Methanomicrobia</taxon>
        <taxon>Methanosarcinales</taxon>
        <taxon>ANME-2 cluster</taxon>
        <taxon>Candidatus Methanoperedentaceae</taxon>
        <taxon>Candidatus Methanoperedens</taxon>
    </lineage>
</organism>
<gene>
    <name evidence="2" type="ORF">MPEBLZ_02241</name>
</gene>
<keyword evidence="1" id="KW-0472">Membrane</keyword>
<accession>A0A0P8C8N9</accession>
<sequence>MDKSKYYIIGIFLIVVLSIVYILQMSNKANEKIETDLNISYEKVAMNYTDRSNQIPIEKKTRLNQTKIKLLGKIHTGEEPIMTNSDANWYVNVIFDNNTTEKMAEEIISKYYVLIPEPREIKRSLSDPRYYLIASMSDLESIKNRLEEEEYSNPQLAKKPKIKGENFTAAVWGVYNEIPPGLISSGIQFRETMVMELVYGPETPQTESKNIMELLDGDDKIIGTTTDIHLKCKCYSEVRK</sequence>
<evidence type="ECO:0000256" key="1">
    <source>
        <dbReference type="SAM" id="Phobius"/>
    </source>
</evidence>